<evidence type="ECO:0000256" key="4">
    <source>
        <dbReference type="ARBA" id="ARBA00022723"/>
    </source>
</evidence>
<dbReference type="OMA" id="IVIATHW"/>
<dbReference type="GO" id="GO:0016705">
    <property type="term" value="F:oxidoreductase activity, acting on paired donors, with incorporation or reduction of molecular oxygen"/>
    <property type="evidence" value="ECO:0007669"/>
    <property type="project" value="InterPro"/>
</dbReference>
<keyword evidence="8" id="KW-0560">Oxidoreductase</keyword>
<accession>A0A061GWT0</accession>
<dbReference type="InterPro" id="IPR017972">
    <property type="entry name" value="Cyt_P450_CS"/>
</dbReference>
<feature type="binding site" description="axial binding residue" evidence="7">
    <location>
        <position position="424"/>
    </location>
    <ligand>
        <name>heme</name>
        <dbReference type="ChEBI" id="CHEBI:30413"/>
    </ligand>
    <ligandPart>
        <name>Fe</name>
        <dbReference type="ChEBI" id="CHEBI:18248"/>
    </ligandPart>
</feature>
<dbReference type="GO" id="GO:0005506">
    <property type="term" value="F:iron ion binding"/>
    <property type="evidence" value="ECO:0007669"/>
    <property type="project" value="InterPro"/>
</dbReference>
<keyword evidence="4 7" id="KW-0479">Metal-binding</keyword>
<comment type="cofactor">
    <cofactor evidence="7">
        <name>heme</name>
        <dbReference type="ChEBI" id="CHEBI:30413"/>
    </cofactor>
</comment>
<protein>
    <submittedName>
        <fullName evidence="10">Cytochrome P450, putative</fullName>
    </submittedName>
</protein>
<dbReference type="PROSITE" id="PS00086">
    <property type="entry name" value="CYTOCHROME_P450"/>
    <property type="match status" value="1"/>
</dbReference>
<dbReference type="InterPro" id="IPR002403">
    <property type="entry name" value="Cyt_P450_E_grp-IV"/>
</dbReference>
<dbReference type="PANTHER" id="PTHR24286">
    <property type="entry name" value="CYTOCHROME P450 26"/>
    <property type="match status" value="1"/>
</dbReference>
<keyword evidence="8" id="KW-0503">Monooxygenase</keyword>
<keyword evidence="5 9" id="KW-1133">Transmembrane helix</keyword>
<organism evidence="10 11">
    <name type="scientific">Theobroma cacao</name>
    <name type="common">Cacao</name>
    <name type="synonym">Cocoa</name>
    <dbReference type="NCBI Taxonomy" id="3641"/>
    <lineage>
        <taxon>Eukaryota</taxon>
        <taxon>Viridiplantae</taxon>
        <taxon>Streptophyta</taxon>
        <taxon>Embryophyta</taxon>
        <taxon>Tracheophyta</taxon>
        <taxon>Spermatophyta</taxon>
        <taxon>Magnoliopsida</taxon>
        <taxon>eudicotyledons</taxon>
        <taxon>Gunneridae</taxon>
        <taxon>Pentapetalae</taxon>
        <taxon>rosids</taxon>
        <taxon>malvids</taxon>
        <taxon>Malvales</taxon>
        <taxon>Malvaceae</taxon>
        <taxon>Byttnerioideae</taxon>
        <taxon>Theobroma</taxon>
    </lineage>
</organism>
<dbReference type="Pfam" id="PF00067">
    <property type="entry name" value="p450"/>
    <property type="match status" value="1"/>
</dbReference>
<keyword evidence="11" id="KW-1185">Reference proteome</keyword>
<dbReference type="eggNOG" id="KOG0157">
    <property type="taxonomic scope" value="Eukaryota"/>
</dbReference>
<dbReference type="PRINTS" id="PR00465">
    <property type="entry name" value="EP450IV"/>
</dbReference>
<comment type="similarity">
    <text evidence="2 8">Belongs to the cytochrome P450 family.</text>
</comment>
<dbReference type="PRINTS" id="PR00385">
    <property type="entry name" value="P450"/>
</dbReference>
<reference evidence="10 11" key="1">
    <citation type="journal article" date="2013" name="Genome Biol.">
        <title>The genome sequence of the most widely cultivated cacao type and its use to identify candidate genes regulating pod color.</title>
        <authorList>
            <person name="Motamayor J.C."/>
            <person name="Mockaitis K."/>
            <person name="Schmutz J."/>
            <person name="Haiminen N."/>
            <person name="Iii D.L."/>
            <person name="Cornejo O."/>
            <person name="Findley S.D."/>
            <person name="Zheng P."/>
            <person name="Utro F."/>
            <person name="Royaert S."/>
            <person name="Saski C."/>
            <person name="Jenkins J."/>
            <person name="Podicheti R."/>
            <person name="Zhao M."/>
            <person name="Scheffler B.E."/>
            <person name="Stack J.C."/>
            <person name="Feltus F.A."/>
            <person name="Mustiga G.M."/>
            <person name="Amores F."/>
            <person name="Phillips W."/>
            <person name="Marelli J.P."/>
            <person name="May G.D."/>
            <person name="Shapiro H."/>
            <person name="Ma J."/>
            <person name="Bustamante C.D."/>
            <person name="Schnell R.J."/>
            <person name="Main D."/>
            <person name="Gilbert D."/>
            <person name="Parida L."/>
            <person name="Kuhn D.N."/>
        </authorList>
    </citation>
    <scope>NUCLEOTIDE SEQUENCE [LARGE SCALE GENOMIC DNA]</scope>
    <source>
        <strain evidence="11">cv. Matina 1-6</strain>
    </source>
</reference>
<evidence type="ECO:0000256" key="7">
    <source>
        <dbReference type="PIRSR" id="PIRSR602403-1"/>
    </source>
</evidence>
<evidence type="ECO:0000256" key="2">
    <source>
        <dbReference type="ARBA" id="ARBA00010617"/>
    </source>
</evidence>
<keyword evidence="6 7" id="KW-0408">Iron</keyword>
<evidence type="ECO:0000256" key="3">
    <source>
        <dbReference type="ARBA" id="ARBA00022692"/>
    </source>
</evidence>
<dbReference type="AlphaFoldDB" id="A0A061GWT0"/>
<keyword evidence="9" id="KW-0472">Membrane</keyword>
<evidence type="ECO:0000256" key="8">
    <source>
        <dbReference type="RuleBase" id="RU000461"/>
    </source>
</evidence>
<gene>
    <name evidence="10" type="ORF">TCM_041719</name>
</gene>
<evidence type="ECO:0000313" key="10">
    <source>
        <dbReference type="EMBL" id="EOY33878.1"/>
    </source>
</evidence>
<dbReference type="STRING" id="3641.A0A061GWT0"/>
<dbReference type="GO" id="GO:0016132">
    <property type="term" value="P:brassinosteroid biosynthetic process"/>
    <property type="evidence" value="ECO:0000318"/>
    <property type="project" value="GO_Central"/>
</dbReference>
<dbReference type="Proteomes" id="UP000026915">
    <property type="component" value="Chromosome 9"/>
</dbReference>
<dbReference type="Gene3D" id="1.10.630.10">
    <property type="entry name" value="Cytochrome P450"/>
    <property type="match status" value="1"/>
</dbReference>
<evidence type="ECO:0000256" key="5">
    <source>
        <dbReference type="ARBA" id="ARBA00022989"/>
    </source>
</evidence>
<dbReference type="GO" id="GO:0016020">
    <property type="term" value="C:membrane"/>
    <property type="evidence" value="ECO:0007669"/>
    <property type="project" value="UniProtKB-SubCell"/>
</dbReference>
<keyword evidence="7 8" id="KW-0349">Heme</keyword>
<proteinExistence type="inferred from homology"/>
<dbReference type="InterPro" id="IPR001128">
    <property type="entry name" value="Cyt_P450"/>
</dbReference>
<dbReference type="GO" id="GO:0010268">
    <property type="term" value="P:brassinosteroid homeostasis"/>
    <property type="evidence" value="ECO:0000318"/>
    <property type="project" value="GO_Central"/>
</dbReference>
<dbReference type="PANTHER" id="PTHR24286:SF90">
    <property type="entry name" value="CYTOCHROME P450"/>
    <property type="match status" value="1"/>
</dbReference>
<comment type="subcellular location">
    <subcellularLocation>
        <location evidence="1">Membrane</location>
        <topology evidence="1">Single-pass membrane protein</topology>
    </subcellularLocation>
</comment>
<sequence>MEVWSLWLFVVSFLVVSVTTWISWWRNPSCNGRLPPGSMGLPLIGETLNFLVTCKSIDIHPFIKERMERYGSLFKTSLAGRPVVVSLDPDFNYFVLQQEEKLVELYYMDSFANLVHKGNANEGGYVHKYLRRVILSHFGPEALKEKLLWQAENVINHGLHEWTKQTEVAVKGQSAAMILGFTSKILMSYELEKSKQNLSEYLCSFLQGLMTFPLYIPGTAFYKCIKTQRKVEKILSELLEERRKSYSQGCNNGDFLGQIVEDMGKEAFLTKEFAVSLMFGLLLASVETISSTATLAIKYLLDNPSALQQLTEEHEEILKKREDTSLGLSWEEYKSMTFTHYVINETLRIGSVAPGILRRVIADIHINGYTIPKGWNLLVVPAALQLNPNTYKDPLTFNPSRWKNMGSISTAKNFIPFGGGNRTCAGAEFSKVLMAVLLHVWVTKYSIKASMENGVLTVTVPKLEVKKPDDVKAIEISG</sequence>
<evidence type="ECO:0000313" key="11">
    <source>
        <dbReference type="Proteomes" id="UP000026915"/>
    </source>
</evidence>
<keyword evidence="3 9" id="KW-0812">Transmembrane</keyword>
<dbReference type="Gramene" id="EOY33878">
    <property type="protein sequence ID" value="EOY33878"/>
    <property type="gene ID" value="TCM_041719"/>
</dbReference>
<evidence type="ECO:0000256" key="9">
    <source>
        <dbReference type="SAM" id="Phobius"/>
    </source>
</evidence>
<name>A0A061GWT0_THECC</name>
<dbReference type="CDD" id="cd11043">
    <property type="entry name" value="CYP90-like"/>
    <property type="match status" value="1"/>
</dbReference>
<evidence type="ECO:0000256" key="1">
    <source>
        <dbReference type="ARBA" id="ARBA00004167"/>
    </source>
</evidence>
<dbReference type="EMBL" id="CM001887">
    <property type="protein sequence ID" value="EOY33878.1"/>
    <property type="molecule type" value="Genomic_DNA"/>
</dbReference>
<dbReference type="InterPro" id="IPR036396">
    <property type="entry name" value="Cyt_P450_sf"/>
</dbReference>
<dbReference type="InParanoid" id="A0A061GWT0"/>
<dbReference type="GO" id="GO:0020037">
    <property type="term" value="F:heme binding"/>
    <property type="evidence" value="ECO:0007669"/>
    <property type="project" value="InterPro"/>
</dbReference>
<feature type="transmembrane region" description="Helical" evidence="9">
    <location>
        <begin position="6"/>
        <end position="25"/>
    </location>
</feature>
<evidence type="ECO:0000256" key="6">
    <source>
        <dbReference type="ARBA" id="ARBA00023004"/>
    </source>
</evidence>
<dbReference type="HOGENOM" id="CLU_001570_15_5_1"/>
<dbReference type="SUPFAM" id="SSF48264">
    <property type="entry name" value="Cytochrome P450"/>
    <property type="match status" value="1"/>
</dbReference>
<dbReference type="GO" id="GO:0004497">
    <property type="term" value="F:monooxygenase activity"/>
    <property type="evidence" value="ECO:0000318"/>
    <property type="project" value="GO_Central"/>
</dbReference>